<dbReference type="GO" id="GO:0009535">
    <property type="term" value="C:chloroplast thylakoid membrane"/>
    <property type="evidence" value="ECO:0007669"/>
    <property type="project" value="TreeGrafter"/>
</dbReference>
<accession>A0A067JQ30</accession>
<dbReference type="PANTHER" id="PTHR37716">
    <property type="entry name" value="OS07G0568900 PROTEIN"/>
    <property type="match status" value="1"/>
</dbReference>
<name>A0A067JQ30_JATCU</name>
<gene>
    <name evidence="3" type="ORF">JCGZ_25931</name>
</gene>
<feature type="coiled-coil region" evidence="1">
    <location>
        <begin position="69"/>
        <end position="96"/>
    </location>
</feature>
<evidence type="ECO:0000256" key="2">
    <source>
        <dbReference type="SAM" id="Phobius"/>
    </source>
</evidence>
<keyword evidence="4" id="KW-1185">Reference proteome</keyword>
<dbReference type="Proteomes" id="UP000027138">
    <property type="component" value="Unassembled WGS sequence"/>
</dbReference>
<evidence type="ECO:0000256" key="1">
    <source>
        <dbReference type="SAM" id="Coils"/>
    </source>
</evidence>
<organism evidence="3 4">
    <name type="scientific">Jatropha curcas</name>
    <name type="common">Barbados nut</name>
    <dbReference type="NCBI Taxonomy" id="180498"/>
    <lineage>
        <taxon>Eukaryota</taxon>
        <taxon>Viridiplantae</taxon>
        <taxon>Streptophyta</taxon>
        <taxon>Embryophyta</taxon>
        <taxon>Tracheophyta</taxon>
        <taxon>Spermatophyta</taxon>
        <taxon>Magnoliopsida</taxon>
        <taxon>eudicotyledons</taxon>
        <taxon>Gunneridae</taxon>
        <taxon>Pentapetalae</taxon>
        <taxon>rosids</taxon>
        <taxon>fabids</taxon>
        <taxon>Malpighiales</taxon>
        <taxon>Euphorbiaceae</taxon>
        <taxon>Crotonoideae</taxon>
        <taxon>Jatropheae</taxon>
        <taxon>Jatropha</taxon>
    </lineage>
</organism>
<keyword evidence="2" id="KW-0812">Transmembrane</keyword>
<dbReference type="PANTHER" id="PTHR37716:SF1">
    <property type="entry name" value="OS07G0568900 PROTEIN"/>
    <property type="match status" value="1"/>
</dbReference>
<keyword evidence="2" id="KW-0472">Membrane</keyword>
<keyword evidence="1" id="KW-0175">Coiled coil</keyword>
<feature type="transmembrane region" description="Helical" evidence="2">
    <location>
        <begin position="128"/>
        <end position="151"/>
    </location>
</feature>
<keyword evidence="2" id="KW-1133">Transmembrane helix</keyword>
<protein>
    <submittedName>
        <fullName evidence="3">Uncharacterized protein</fullName>
    </submittedName>
</protein>
<dbReference type="EMBL" id="KK915447">
    <property type="protein sequence ID" value="KDP22100.1"/>
    <property type="molecule type" value="Genomic_DNA"/>
</dbReference>
<evidence type="ECO:0000313" key="4">
    <source>
        <dbReference type="Proteomes" id="UP000027138"/>
    </source>
</evidence>
<reference evidence="3 4" key="1">
    <citation type="journal article" date="2014" name="PLoS ONE">
        <title>Global Analysis of Gene Expression Profiles in Physic Nut (Jatropha curcas L.) Seedlings Exposed to Salt Stress.</title>
        <authorList>
            <person name="Zhang L."/>
            <person name="Zhang C."/>
            <person name="Wu P."/>
            <person name="Chen Y."/>
            <person name="Li M."/>
            <person name="Jiang H."/>
            <person name="Wu G."/>
        </authorList>
    </citation>
    <scope>NUCLEOTIDE SEQUENCE [LARGE SCALE GENOMIC DNA]</scope>
    <source>
        <strain evidence="4">cv. GZQX0401</strain>
        <tissue evidence="3">Young leaves</tissue>
    </source>
</reference>
<sequence>MLYLHCLSLNTKQPLSLPQLSLITNNKPTSLISVWLAHLDRGYLFNKRNTYRPFSLSSSCIVYAVDKDSQQYEIDKDKAKEALQKLDQQLQELSKKQVSSPKIRASEVKVGDRTEEEEANVPEISGSFLVFVTAALFLFTIVYNIIFITVIDSSTR</sequence>
<proteinExistence type="predicted"/>
<dbReference type="AlphaFoldDB" id="A0A067JQ30"/>
<evidence type="ECO:0000313" key="3">
    <source>
        <dbReference type="EMBL" id="KDP22100.1"/>
    </source>
</evidence>
<dbReference type="OrthoDB" id="780445at2759"/>